<dbReference type="AlphaFoldDB" id="B4KG43"/>
<evidence type="ECO:0000256" key="1">
    <source>
        <dbReference type="SAM" id="MobiDB-lite"/>
    </source>
</evidence>
<feature type="compositionally biased region" description="Basic residues" evidence="1">
    <location>
        <begin position="262"/>
        <end position="273"/>
    </location>
</feature>
<dbReference type="Proteomes" id="UP000009192">
    <property type="component" value="Unassembled WGS sequence"/>
</dbReference>
<feature type="region of interest" description="Disordered" evidence="1">
    <location>
        <begin position="1"/>
        <end position="117"/>
    </location>
</feature>
<feature type="compositionally biased region" description="Low complexity" evidence="1">
    <location>
        <begin position="43"/>
        <end position="60"/>
    </location>
</feature>
<sequence length="332" mass="36390">MPLKPKVPHIVGDDDEMSDVNDQAQMSDAVLDRVTPQIPTETSSSMAYGEESESSSSECSESSDDDGSDSDDEDSNSSAEEKKEKEEEEEDWSNSISYIVRTPVHEPETSLGTSAISASIVASEMETSETETAEIEVEQITDEATMEGNDSNVKPGMLTFTVPSSPEEESCNATRSSPDVETEPVNEHCEQLKASSVVNPNVENKALDLSPAHRRRSLRSATRSNPAKFSAPPKKAAIARPRQRKRKVNSVSTSPNSIGARVAKRPRHSKRLTKSPAKNSDAPLARPIEVTEYFTNISATLVSHRINQVPFLYLRRHIDRLVGEALAKTKVH</sequence>
<dbReference type="InParanoid" id="B4KG43"/>
<evidence type="ECO:0000313" key="3">
    <source>
        <dbReference type="Proteomes" id="UP000009192"/>
    </source>
</evidence>
<accession>B4KG43</accession>
<feature type="compositionally biased region" description="Low complexity" evidence="1">
    <location>
        <begin position="226"/>
        <end position="240"/>
    </location>
</feature>
<dbReference type="OrthoDB" id="7871672at2759"/>
<dbReference type="HOGENOM" id="CLU_407280_0_0_1"/>
<feature type="compositionally biased region" description="Polar residues" evidence="1">
    <location>
        <begin position="193"/>
        <end position="202"/>
    </location>
</feature>
<reference evidence="2 3" key="1">
    <citation type="journal article" date="2007" name="Nature">
        <title>Evolution of genes and genomes on the Drosophila phylogeny.</title>
        <authorList>
            <consortium name="Drosophila 12 Genomes Consortium"/>
            <person name="Clark A.G."/>
            <person name="Eisen M.B."/>
            <person name="Smith D.R."/>
            <person name="Bergman C.M."/>
            <person name="Oliver B."/>
            <person name="Markow T.A."/>
            <person name="Kaufman T.C."/>
            <person name="Kellis M."/>
            <person name="Gelbart W."/>
            <person name="Iyer V.N."/>
            <person name="Pollard D.A."/>
            <person name="Sackton T.B."/>
            <person name="Larracuente A.M."/>
            <person name="Singh N.D."/>
            <person name="Abad J.P."/>
            <person name="Abt D.N."/>
            <person name="Adryan B."/>
            <person name="Aguade M."/>
            <person name="Akashi H."/>
            <person name="Anderson W.W."/>
            <person name="Aquadro C.F."/>
            <person name="Ardell D.H."/>
            <person name="Arguello R."/>
            <person name="Artieri C.G."/>
            <person name="Barbash D.A."/>
            <person name="Barker D."/>
            <person name="Barsanti P."/>
            <person name="Batterham P."/>
            <person name="Batzoglou S."/>
            <person name="Begun D."/>
            <person name="Bhutkar A."/>
            <person name="Blanco E."/>
            <person name="Bosak S.A."/>
            <person name="Bradley R.K."/>
            <person name="Brand A.D."/>
            <person name="Brent M.R."/>
            <person name="Brooks A.N."/>
            <person name="Brown R.H."/>
            <person name="Butlin R.K."/>
            <person name="Caggese C."/>
            <person name="Calvi B.R."/>
            <person name="Bernardo de Carvalho A."/>
            <person name="Caspi A."/>
            <person name="Castrezana S."/>
            <person name="Celniker S.E."/>
            <person name="Chang J.L."/>
            <person name="Chapple C."/>
            <person name="Chatterji S."/>
            <person name="Chinwalla A."/>
            <person name="Civetta A."/>
            <person name="Clifton S.W."/>
            <person name="Comeron J.M."/>
            <person name="Costello J.C."/>
            <person name="Coyne J.A."/>
            <person name="Daub J."/>
            <person name="David R.G."/>
            <person name="Delcher A.L."/>
            <person name="Delehaunty K."/>
            <person name="Do C.B."/>
            <person name="Ebling H."/>
            <person name="Edwards K."/>
            <person name="Eickbush T."/>
            <person name="Evans J.D."/>
            <person name="Filipski A."/>
            <person name="Findeiss S."/>
            <person name="Freyhult E."/>
            <person name="Fulton L."/>
            <person name="Fulton R."/>
            <person name="Garcia A.C."/>
            <person name="Gardiner A."/>
            <person name="Garfield D.A."/>
            <person name="Garvin B.E."/>
            <person name="Gibson G."/>
            <person name="Gilbert D."/>
            <person name="Gnerre S."/>
            <person name="Godfrey J."/>
            <person name="Good R."/>
            <person name="Gotea V."/>
            <person name="Gravely B."/>
            <person name="Greenberg A.J."/>
            <person name="Griffiths-Jones S."/>
            <person name="Gross S."/>
            <person name="Guigo R."/>
            <person name="Gustafson E.A."/>
            <person name="Haerty W."/>
            <person name="Hahn M.W."/>
            <person name="Halligan D.L."/>
            <person name="Halpern A.L."/>
            <person name="Halter G.M."/>
            <person name="Han M.V."/>
            <person name="Heger A."/>
            <person name="Hillier L."/>
            <person name="Hinrichs A.S."/>
            <person name="Holmes I."/>
            <person name="Hoskins R.A."/>
            <person name="Hubisz M.J."/>
            <person name="Hultmark D."/>
            <person name="Huntley M.A."/>
            <person name="Jaffe D.B."/>
            <person name="Jagadeeshan S."/>
            <person name="Jeck W.R."/>
            <person name="Johnson J."/>
            <person name="Jones C.D."/>
            <person name="Jordan W.C."/>
            <person name="Karpen G.H."/>
            <person name="Kataoka E."/>
            <person name="Keightley P.D."/>
            <person name="Kheradpour P."/>
            <person name="Kirkness E.F."/>
            <person name="Koerich L.B."/>
            <person name="Kristiansen K."/>
            <person name="Kudrna D."/>
            <person name="Kulathinal R.J."/>
            <person name="Kumar S."/>
            <person name="Kwok R."/>
            <person name="Lander E."/>
            <person name="Langley C.H."/>
            <person name="Lapoint R."/>
            <person name="Lazzaro B.P."/>
            <person name="Lee S.J."/>
            <person name="Levesque L."/>
            <person name="Li R."/>
            <person name="Lin C.F."/>
            <person name="Lin M.F."/>
            <person name="Lindblad-Toh K."/>
            <person name="Llopart A."/>
            <person name="Long M."/>
            <person name="Low L."/>
            <person name="Lozovsky E."/>
            <person name="Lu J."/>
            <person name="Luo M."/>
            <person name="Machado C.A."/>
            <person name="Makalowski W."/>
            <person name="Marzo M."/>
            <person name="Matsuda M."/>
            <person name="Matzkin L."/>
            <person name="McAllister B."/>
            <person name="McBride C.S."/>
            <person name="McKernan B."/>
            <person name="McKernan K."/>
            <person name="Mendez-Lago M."/>
            <person name="Minx P."/>
            <person name="Mollenhauer M.U."/>
            <person name="Montooth K."/>
            <person name="Mount S.M."/>
            <person name="Mu X."/>
            <person name="Myers E."/>
            <person name="Negre B."/>
            <person name="Newfeld S."/>
            <person name="Nielsen R."/>
            <person name="Noor M.A."/>
            <person name="O'Grady P."/>
            <person name="Pachter L."/>
            <person name="Papaceit M."/>
            <person name="Parisi M.J."/>
            <person name="Parisi M."/>
            <person name="Parts L."/>
            <person name="Pedersen J.S."/>
            <person name="Pesole G."/>
            <person name="Phillippy A.M."/>
            <person name="Ponting C.P."/>
            <person name="Pop M."/>
            <person name="Porcelli D."/>
            <person name="Powell J.R."/>
            <person name="Prohaska S."/>
            <person name="Pruitt K."/>
            <person name="Puig M."/>
            <person name="Quesneville H."/>
            <person name="Ram K.R."/>
            <person name="Rand D."/>
            <person name="Rasmussen M.D."/>
            <person name="Reed L.K."/>
            <person name="Reenan R."/>
            <person name="Reily A."/>
            <person name="Remington K.A."/>
            <person name="Rieger T.T."/>
            <person name="Ritchie M.G."/>
            <person name="Robin C."/>
            <person name="Rogers Y.H."/>
            <person name="Rohde C."/>
            <person name="Rozas J."/>
            <person name="Rubenfield M.J."/>
            <person name="Ruiz A."/>
            <person name="Russo S."/>
            <person name="Salzberg S.L."/>
            <person name="Sanchez-Gracia A."/>
            <person name="Saranga D.J."/>
            <person name="Sato H."/>
            <person name="Schaeffer S.W."/>
            <person name="Schatz M.C."/>
            <person name="Schlenke T."/>
            <person name="Schwartz R."/>
            <person name="Segarra C."/>
            <person name="Singh R.S."/>
            <person name="Sirot L."/>
            <person name="Sirota M."/>
            <person name="Sisneros N.B."/>
            <person name="Smith C.D."/>
            <person name="Smith T.F."/>
            <person name="Spieth J."/>
            <person name="Stage D.E."/>
            <person name="Stark A."/>
            <person name="Stephan W."/>
            <person name="Strausberg R.L."/>
            <person name="Strempel S."/>
            <person name="Sturgill D."/>
            <person name="Sutton G."/>
            <person name="Sutton G.G."/>
            <person name="Tao W."/>
            <person name="Teichmann S."/>
            <person name="Tobari Y.N."/>
            <person name="Tomimura Y."/>
            <person name="Tsolas J.M."/>
            <person name="Valente V.L."/>
            <person name="Venter E."/>
            <person name="Venter J.C."/>
            <person name="Vicario S."/>
            <person name="Vieira F.G."/>
            <person name="Vilella A.J."/>
            <person name="Villasante A."/>
            <person name="Walenz B."/>
            <person name="Wang J."/>
            <person name="Wasserman M."/>
            <person name="Watts T."/>
            <person name="Wilson D."/>
            <person name="Wilson R.K."/>
            <person name="Wing R.A."/>
            <person name="Wolfner M.F."/>
            <person name="Wong A."/>
            <person name="Wong G.K."/>
            <person name="Wu C.I."/>
            <person name="Wu G."/>
            <person name="Yamamoto D."/>
            <person name="Yang H.P."/>
            <person name="Yang S.P."/>
            <person name="Yorke J.A."/>
            <person name="Yoshida K."/>
            <person name="Zdobnov E."/>
            <person name="Zhang P."/>
            <person name="Zhang Y."/>
            <person name="Zimin A.V."/>
            <person name="Baldwin J."/>
            <person name="Abdouelleil A."/>
            <person name="Abdulkadir J."/>
            <person name="Abebe A."/>
            <person name="Abera B."/>
            <person name="Abreu J."/>
            <person name="Acer S.C."/>
            <person name="Aftuck L."/>
            <person name="Alexander A."/>
            <person name="An P."/>
            <person name="Anderson E."/>
            <person name="Anderson S."/>
            <person name="Arachi H."/>
            <person name="Azer M."/>
            <person name="Bachantsang P."/>
            <person name="Barry A."/>
            <person name="Bayul T."/>
            <person name="Berlin A."/>
            <person name="Bessette D."/>
            <person name="Bloom T."/>
            <person name="Blye J."/>
            <person name="Boguslavskiy L."/>
            <person name="Bonnet C."/>
            <person name="Boukhgalter B."/>
            <person name="Bourzgui I."/>
            <person name="Brown A."/>
            <person name="Cahill P."/>
            <person name="Channer S."/>
            <person name="Cheshatsang Y."/>
            <person name="Chuda L."/>
            <person name="Citroen M."/>
            <person name="Collymore A."/>
            <person name="Cooke P."/>
            <person name="Costello M."/>
            <person name="D'Aco K."/>
            <person name="Daza R."/>
            <person name="De Haan G."/>
            <person name="DeGray S."/>
            <person name="DeMaso C."/>
            <person name="Dhargay N."/>
            <person name="Dooley K."/>
            <person name="Dooley E."/>
            <person name="Doricent M."/>
            <person name="Dorje P."/>
            <person name="Dorjee K."/>
            <person name="Dupes A."/>
            <person name="Elong R."/>
            <person name="Falk J."/>
            <person name="Farina A."/>
            <person name="Faro S."/>
            <person name="Ferguson D."/>
            <person name="Fisher S."/>
            <person name="Foley C.D."/>
            <person name="Franke A."/>
            <person name="Friedrich D."/>
            <person name="Gadbois L."/>
            <person name="Gearin G."/>
            <person name="Gearin C.R."/>
            <person name="Giannoukos G."/>
            <person name="Goode T."/>
            <person name="Graham J."/>
            <person name="Grandbois E."/>
            <person name="Grewal S."/>
            <person name="Gyaltsen K."/>
            <person name="Hafez N."/>
            <person name="Hagos B."/>
            <person name="Hall J."/>
            <person name="Henson C."/>
            <person name="Hollinger A."/>
            <person name="Honan T."/>
            <person name="Huard M.D."/>
            <person name="Hughes L."/>
            <person name="Hurhula B."/>
            <person name="Husby M.E."/>
            <person name="Kamat A."/>
            <person name="Kanga B."/>
            <person name="Kashin S."/>
            <person name="Khazanovich D."/>
            <person name="Kisner P."/>
            <person name="Lance K."/>
            <person name="Lara M."/>
            <person name="Lee W."/>
            <person name="Lennon N."/>
            <person name="Letendre F."/>
            <person name="LeVine R."/>
            <person name="Lipovsky A."/>
            <person name="Liu X."/>
            <person name="Liu J."/>
            <person name="Liu S."/>
            <person name="Lokyitsang T."/>
            <person name="Lokyitsang Y."/>
            <person name="Lubonja R."/>
            <person name="Lui A."/>
            <person name="MacDonald P."/>
            <person name="Magnisalis V."/>
            <person name="Maru K."/>
            <person name="Matthews C."/>
            <person name="McCusker W."/>
            <person name="McDonough S."/>
            <person name="Mehta T."/>
            <person name="Meldrim J."/>
            <person name="Meneus L."/>
            <person name="Mihai O."/>
            <person name="Mihalev A."/>
            <person name="Mihova T."/>
            <person name="Mittelman R."/>
            <person name="Mlenga V."/>
            <person name="Montmayeur A."/>
            <person name="Mulrain L."/>
            <person name="Navidi A."/>
            <person name="Naylor J."/>
            <person name="Negash T."/>
            <person name="Nguyen T."/>
            <person name="Nguyen N."/>
            <person name="Nicol R."/>
            <person name="Norbu C."/>
            <person name="Norbu N."/>
            <person name="Novod N."/>
            <person name="O'Neill B."/>
            <person name="Osman S."/>
            <person name="Markiewicz E."/>
            <person name="Oyono O.L."/>
            <person name="Patti C."/>
            <person name="Phunkhang P."/>
            <person name="Pierre F."/>
            <person name="Priest M."/>
            <person name="Raghuraman S."/>
            <person name="Rege F."/>
            <person name="Reyes R."/>
            <person name="Rise C."/>
            <person name="Rogov P."/>
            <person name="Ross K."/>
            <person name="Ryan E."/>
            <person name="Settipalli S."/>
            <person name="Shea T."/>
            <person name="Sherpa N."/>
            <person name="Shi L."/>
            <person name="Shih D."/>
            <person name="Sparrow T."/>
            <person name="Spaulding J."/>
            <person name="Stalker J."/>
            <person name="Stange-Thomann N."/>
            <person name="Stavropoulos S."/>
            <person name="Stone C."/>
            <person name="Strader C."/>
            <person name="Tesfaye S."/>
            <person name="Thomson T."/>
            <person name="Thoulutsang Y."/>
            <person name="Thoulutsang D."/>
            <person name="Topham K."/>
            <person name="Topping I."/>
            <person name="Tsamla T."/>
            <person name="Vassiliev H."/>
            <person name="Vo A."/>
            <person name="Wangchuk T."/>
            <person name="Wangdi T."/>
            <person name="Weiand M."/>
            <person name="Wilkinson J."/>
            <person name="Wilson A."/>
            <person name="Yadav S."/>
            <person name="Young G."/>
            <person name="Yu Q."/>
            <person name="Zembek L."/>
            <person name="Zhong D."/>
            <person name="Zimmer A."/>
            <person name="Zwirko Z."/>
            <person name="Jaffe D.B."/>
            <person name="Alvarez P."/>
            <person name="Brockman W."/>
            <person name="Butler J."/>
            <person name="Chin C."/>
            <person name="Gnerre S."/>
            <person name="Grabherr M."/>
            <person name="Kleber M."/>
            <person name="Mauceli E."/>
            <person name="MacCallum I."/>
        </authorList>
    </citation>
    <scope>NUCLEOTIDE SEQUENCE [LARGE SCALE GENOMIC DNA]</scope>
    <source>
        <strain evidence="3">Tucson 15081-1352.22</strain>
    </source>
</reference>
<keyword evidence="3" id="KW-1185">Reference proteome</keyword>
<gene>
    <name evidence="2" type="primary">Dmoj\GI21380</name>
    <name evidence="2" type="ORF">Dmoj_GI21380</name>
</gene>
<protein>
    <submittedName>
        <fullName evidence="2">Uncharacterized protein</fullName>
    </submittedName>
</protein>
<evidence type="ECO:0000313" key="2">
    <source>
        <dbReference type="EMBL" id="EDW13182.2"/>
    </source>
</evidence>
<dbReference type="EMBL" id="CH933807">
    <property type="protein sequence ID" value="EDW13182.2"/>
    <property type="molecule type" value="Genomic_DNA"/>
</dbReference>
<name>B4KG43_DROMO</name>
<organism evidence="2 3">
    <name type="scientific">Drosophila mojavensis</name>
    <name type="common">Fruit fly</name>
    <dbReference type="NCBI Taxonomy" id="7230"/>
    <lineage>
        <taxon>Eukaryota</taxon>
        <taxon>Metazoa</taxon>
        <taxon>Ecdysozoa</taxon>
        <taxon>Arthropoda</taxon>
        <taxon>Hexapoda</taxon>
        <taxon>Insecta</taxon>
        <taxon>Pterygota</taxon>
        <taxon>Neoptera</taxon>
        <taxon>Endopterygota</taxon>
        <taxon>Diptera</taxon>
        <taxon>Brachycera</taxon>
        <taxon>Muscomorpha</taxon>
        <taxon>Ephydroidea</taxon>
        <taxon>Drosophilidae</taxon>
        <taxon>Drosophila</taxon>
    </lineage>
</organism>
<dbReference type="KEGG" id="dmo:Dmoj_GI21380"/>
<feature type="region of interest" description="Disordered" evidence="1">
    <location>
        <begin position="144"/>
        <end position="283"/>
    </location>
</feature>
<feature type="compositionally biased region" description="Acidic residues" evidence="1">
    <location>
        <begin position="61"/>
        <end position="75"/>
    </location>
</feature>
<proteinExistence type="predicted"/>